<feature type="DNA-binding region" description="H-T-H motif" evidence="2">
    <location>
        <begin position="38"/>
        <end position="57"/>
    </location>
</feature>
<evidence type="ECO:0000256" key="2">
    <source>
        <dbReference type="PROSITE-ProRule" id="PRU00335"/>
    </source>
</evidence>
<dbReference type="InterPro" id="IPR009057">
    <property type="entry name" value="Homeodomain-like_sf"/>
</dbReference>
<evidence type="ECO:0000256" key="1">
    <source>
        <dbReference type="ARBA" id="ARBA00023125"/>
    </source>
</evidence>
<dbReference type="PANTHER" id="PTHR43479">
    <property type="entry name" value="ACREF/ENVCD OPERON REPRESSOR-RELATED"/>
    <property type="match status" value="1"/>
</dbReference>
<comment type="caution">
    <text evidence="4">The sequence shown here is derived from an EMBL/GenBank/DDBJ whole genome shotgun (WGS) entry which is preliminary data.</text>
</comment>
<dbReference type="Gene3D" id="1.10.357.10">
    <property type="entry name" value="Tetracycline Repressor, domain 2"/>
    <property type="match status" value="1"/>
</dbReference>
<dbReference type="EMBL" id="JAQLOI010000003">
    <property type="protein sequence ID" value="MDB1126080.1"/>
    <property type="molecule type" value="Genomic_DNA"/>
</dbReference>
<dbReference type="InterPro" id="IPR050624">
    <property type="entry name" value="HTH-type_Tx_Regulator"/>
</dbReference>
<keyword evidence="5" id="KW-1185">Reference proteome</keyword>
<name>A0ABT4YWX0_9VIBR</name>
<protein>
    <submittedName>
        <fullName evidence="4">TetR/AcrR family transcriptional regulator</fullName>
    </submittedName>
</protein>
<accession>A0ABT4YWX0</accession>
<evidence type="ECO:0000313" key="4">
    <source>
        <dbReference type="EMBL" id="MDB1126080.1"/>
    </source>
</evidence>
<dbReference type="PRINTS" id="PR00455">
    <property type="entry name" value="HTHTETR"/>
</dbReference>
<keyword evidence="1 2" id="KW-0238">DNA-binding</keyword>
<evidence type="ECO:0000313" key="5">
    <source>
        <dbReference type="Proteomes" id="UP001210678"/>
    </source>
</evidence>
<evidence type="ECO:0000259" key="3">
    <source>
        <dbReference type="PROSITE" id="PS50977"/>
    </source>
</evidence>
<dbReference type="Proteomes" id="UP001210678">
    <property type="component" value="Unassembled WGS sequence"/>
</dbReference>
<proteinExistence type="predicted"/>
<reference evidence="4 5" key="1">
    <citation type="submission" date="2023-01" db="EMBL/GenBank/DDBJ databases">
        <title>Vibrio sp. KJ40-1 sp.nov, isolated from marine algae.</title>
        <authorList>
            <person name="Butt M."/>
            <person name="Kim J.M.J."/>
            <person name="Jeon C.O.C."/>
        </authorList>
    </citation>
    <scope>NUCLEOTIDE SEQUENCE [LARGE SCALE GENOMIC DNA]</scope>
    <source>
        <strain evidence="4 5">KJ40-1</strain>
    </source>
</reference>
<organism evidence="4 5">
    <name type="scientific">Vibrio algarum</name>
    <dbReference type="NCBI Taxonomy" id="3020714"/>
    <lineage>
        <taxon>Bacteria</taxon>
        <taxon>Pseudomonadati</taxon>
        <taxon>Pseudomonadota</taxon>
        <taxon>Gammaproteobacteria</taxon>
        <taxon>Vibrionales</taxon>
        <taxon>Vibrionaceae</taxon>
        <taxon>Vibrio</taxon>
    </lineage>
</organism>
<dbReference type="PANTHER" id="PTHR43479:SF12">
    <property type="entry name" value="TRANSCRIPTIONAL REGULATORY PROTEIN"/>
    <property type="match status" value="1"/>
</dbReference>
<dbReference type="PROSITE" id="PS50977">
    <property type="entry name" value="HTH_TETR_2"/>
    <property type="match status" value="1"/>
</dbReference>
<gene>
    <name evidence="4" type="ORF">PGX00_21385</name>
</gene>
<dbReference type="RefSeq" id="WP_272140385.1">
    <property type="nucleotide sequence ID" value="NZ_JAQLOI010000003.1"/>
</dbReference>
<dbReference type="InterPro" id="IPR001647">
    <property type="entry name" value="HTH_TetR"/>
</dbReference>
<dbReference type="Pfam" id="PF00440">
    <property type="entry name" value="TetR_N"/>
    <property type="match status" value="1"/>
</dbReference>
<feature type="domain" description="HTH tetR-type" evidence="3">
    <location>
        <begin position="15"/>
        <end position="75"/>
    </location>
</feature>
<dbReference type="SUPFAM" id="SSF46689">
    <property type="entry name" value="Homeodomain-like"/>
    <property type="match status" value="1"/>
</dbReference>
<sequence length="249" mass="28941">MNDRKQGRRCAQTAEETKQLILMTAGRMFCEQGYEKVSLRNISEAAGVSHSLIRHHFGSKETIWYTVSDILSSYMQTYIRGLIGEFPEDKPANIILYHFTMKLMAHMLVNPQPLQFIADAIRQEGKFFDYFMDTSGDFEQIIQDSVEQHNKQNPGHQVDLWEIKWQVIYNSHAAISLKPLLNIVWEKENCSGDDALLKHWKLFNKKMINDLNIKPQDYIEPSNLKDLLLPIACDFSNPESCRDELHKFS</sequence>